<keyword evidence="1" id="KW-0229">DNA integration</keyword>
<dbReference type="GO" id="GO:0006310">
    <property type="term" value="P:DNA recombination"/>
    <property type="evidence" value="ECO:0007669"/>
    <property type="project" value="UniProtKB-KW"/>
</dbReference>
<comment type="caution">
    <text evidence="5">The sequence shown here is derived from an EMBL/GenBank/DDBJ whole genome shotgun (WGS) entry which is preliminary data.</text>
</comment>
<name>A0A5C5XND6_9PLAN</name>
<dbReference type="AlphaFoldDB" id="A0A5C5XND6"/>
<gene>
    <name evidence="5" type="primary">xerC_6</name>
    <name evidence="5" type="ORF">Pan54_49890</name>
</gene>
<evidence type="ECO:0000313" key="6">
    <source>
        <dbReference type="Proteomes" id="UP000316095"/>
    </source>
</evidence>
<evidence type="ECO:0000259" key="4">
    <source>
        <dbReference type="PROSITE" id="PS51900"/>
    </source>
</evidence>
<dbReference type="InterPro" id="IPR011010">
    <property type="entry name" value="DNA_brk_join_enz"/>
</dbReference>
<keyword evidence="3" id="KW-0238">DNA-binding</keyword>
<evidence type="ECO:0000256" key="2">
    <source>
        <dbReference type="ARBA" id="ARBA00023172"/>
    </source>
</evidence>
<evidence type="ECO:0000256" key="3">
    <source>
        <dbReference type="PROSITE-ProRule" id="PRU01248"/>
    </source>
</evidence>
<evidence type="ECO:0000313" key="5">
    <source>
        <dbReference type="EMBL" id="TWT64228.1"/>
    </source>
</evidence>
<dbReference type="SUPFAM" id="SSF56349">
    <property type="entry name" value="DNA breaking-rejoining enzymes"/>
    <property type="match status" value="1"/>
</dbReference>
<keyword evidence="6" id="KW-1185">Reference proteome</keyword>
<protein>
    <submittedName>
        <fullName evidence="5">Tyrosine recombinase XerC</fullName>
    </submittedName>
</protein>
<evidence type="ECO:0000256" key="1">
    <source>
        <dbReference type="ARBA" id="ARBA00022908"/>
    </source>
</evidence>
<dbReference type="GO" id="GO:0003677">
    <property type="term" value="F:DNA binding"/>
    <property type="evidence" value="ECO:0007669"/>
    <property type="project" value="UniProtKB-UniRule"/>
</dbReference>
<dbReference type="GO" id="GO:0015074">
    <property type="term" value="P:DNA integration"/>
    <property type="evidence" value="ECO:0007669"/>
    <property type="project" value="UniProtKB-KW"/>
</dbReference>
<reference evidence="5 6" key="1">
    <citation type="submission" date="2019-02" db="EMBL/GenBank/DDBJ databases">
        <title>Deep-cultivation of Planctomycetes and their phenomic and genomic characterization uncovers novel biology.</title>
        <authorList>
            <person name="Wiegand S."/>
            <person name="Jogler M."/>
            <person name="Boedeker C."/>
            <person name="Pinto D."/>
            <person name="Vollmers J."/>
            <person name="Rivas-Marin E."/>
            <person name="Kohn T."/>
            <person name="Peeters S.H."/>
            <person name="Heuer A."/>
            <person name="Rast P."/>
            <person name="Oberbeckmann S."/>
            <person name="Bunk B."/>
            <person name="Jeske O."/>
            <person name="Meyerdierks A."/>
            <person name="Storesund J.E."/>
            <person name="Kallscheuer N."/>
            <person name="Luecker S."/>
            <person name="Lage O.M."/>
            <person name="Pohl T."/>
            <person name="Merkel B.J."/>
            <person name="Hornburger P."/>
            <person name="Mueller R.-W."/>
            <person name="Bruemmer F."/>
            <person name="Labrenz M."/>
            <person name="Spormann A.M."/>
            <person name="Op Den Camp H."/>
            <person name="Overmann J."/>
            <person name="Amann R."/>
            <person name="Jetten M.S.M."/>
            <person name="Mascher T."/>
            <person name="Medema M.H."/>
            <person name="Devos D.P."/>
            <person name="Kaster A.-K."/>
            <person name="Ovreas L."/>
            <person name="Rohde M."/>
            <person name="Galperin M.Y."/>
            <person name="Jogler C."/>
        </authorList>
    </citation>
    <scope>NUCLEOTIDE SEQUENCE [LARGE SCALE GENOMIC DNA]</scope>
    <source>
        <strain evidence="5 6">Pan54</strain>
    </source>
</reference>
<dbReference type="Gene3D" id="1.10.443.10">
    <property type="entry name" value="Intergrase catalytic core"/>
    <property type="match status" value="1"/>
</dbReference>
<sequence>MVGTVKLTYIKSQKRYTKMVKGNRWYSTSPLSQSDADFAKALTEFTLWKKQQSSPDKLPSDIRNSLQRMRDTGISTYSELAEHLEQRAIAGDELNTVDLRPYGHSDASQAIFNHQADQGELRRTGGIATYGQALTEFEAFKKLIVGDAKWSTLNSKFAFIRPYLQNIELGKISLQEWEKLFAAIKTNKNWSPATAGDTLILTRSFFKWLHETTRASTPPFVTSSIYKIDKEYKQIEFFSVEEIELIMAAATPIQKLHYQLMLNCGMTAADLSELKPSQVDYKNGTLTRRRGKHKKNASANIPTVRYKLWDCCLSGLQKLGNKTGENVFLADDGKPLCGKSRRDKVADEFDKIQETTGIEKTVKYFRKSGASAIGSHTQFKIWREVYLANVPKGTTDKHYDGTTELPAEVTEHIRTFFKLGTI</sequence>
<keyword evidence="2" id="KW-0233">DNA recombination</keyword>
<dbReference type="PROSITE" id="PS51900">
    <property type="entry name" value="CB"/>
    <property type="match status" value="1"/>
</dbReference>
<dbReference type="InterPro" id="IPR013762">
    <property type="entry name" value="Integrase-like_cat_sf"/>
</dbReference>
<organism evidence="5 6">
    <name type="scientific">Rubinisphaera italica</name>
    <dbReference type="NCBI Taxonomy" id="2527969"/>
    <lineage>
        <taxon>Bacteria</taxon>
        <taxon>Pseudomonadati</taxon>
        <taxon>Planctomycetota</taxon>
        <taxon>Planctomycetia</taxon>
        <taxon>Planctomycetales</taxon>
        <taxon>Planctomycetaceae</taxon>
        <taxon>Rubinisphaera</taxon>
    </lineage>
</organism>
<dbReference type="EMBL" id="SJPG01000001">
    <property type="protein sequence ID" value="TWT64228.1"/>
    <property type="molecule type" value="Genomic_DNA"/>
</dbReference>
<dbReference type="Proteomes" id="UP000316095">
    <property type="component" value="Unassembled WGS sequence"/>
</dbReference>
<dbReference type="InterPro" id="IPR044068">
    <property type="entry name" value="CB"/>
</dbReference>
<proteinExistence type="predicted"/>
<feature type="domain" description="Core-binding (CB)" evidence="4">
    <location>
        <begin position="128"/>
        <end position="210"/>
    </location>
</feature>
<accession>A0A5C5XND6</accession>